<dbReference type="Pfam" id="PF14011">
    <property type="entry name" value="ESX-1_EspG"/>
    <property type="match status" value="1"/>
</dbReference>
<evidence type="ECO:0000256" key="2">
    <source>
        <dbReference type="ARBA" id="ARBA00006411"/>
    </source>
</evidence>
<keyword evidence="3" id="KW-0963">Cytoplasm</keyword>
<comment type="similarity">
    <text evidence="2">Belongs to the EspG family.</text>
</comment>
<gene>
    <name evidence="5" type="ORF">GPZ80_06315</name>
</gene>
<accession>A0ABR7L278</accession>
<dbReference type="EMBL" id="JABVED010000003">
    <property type="protein sequence ID" value="MBC6446788.1"/>
    <property type="molecule type" value="Genomic_DNA"/>
</dbReference>
<name>A0ABR7L278_9PSEU</name>
<dbReference type="RefSeq" id="WP_187219061.1">
    <property type="nucleotide sequence ID" value="NZ_JABVED010000003.1"/>
</dbReference>
<evidence type="ECO:0000313" key="6">
    <source>
        <dbReference type="Proteomes" id="UP000734823"/>
    </source>
</evidence>
<evidence type="ECO:0000256" key="4">
    <source>
        <dbReference type="ARBA" id="ARBA00023186"/>
    </source>
</evidence>
<comment type="caution">
    <text evidence="5">The sequence shown here is derived from an EMBL/GenBank/DDBJ whole genome shotgun (WGS) entry which is preliminary data.</text>
</comment>
<comment type="subcellular location">
    <subcellularLocation>
        <location evidence="1">Cytoplasm</location>
    </subcellularLocation>
</comment>
<keyword evidence="4" id="KW-0143">Chaperone</keyword>
<reference evidence="5 6" key="1">
    <citation type="submission" date="2020-06" db="EMBL/GenBank/DDBJ databases">
        <title>Actinokineospora xiongansis sp. nov., isolated from soil of Baiyangdian.</title>
        <authorList>
            <person name="Zhang X."/>
        </authorList>
    </citation>
    <scope>NUCLEOTIDE SEQUENCE [LARGE SCALE GENOMIC DNA]</scope>
    <source>
        <strain evidence="5 6">HBU206404</strain>
    </source>
</reference>
<organism evidence="5 6">
    <name type="scientific">Actinokineospora xionganensis</name>
    <dbReference type="NCBI Taxonomy" id="2684470"/>
    <lineage>
        <taxon>Bacteria</taxon>
        <taxon>Bacillati</taxon>
        <taxon>Actinomycetota</taxon>
        <taxon>Actinomycetes</taxon>
        <taxon>Pseudonocardiales</taxon>
        <taxon>Pseudonocardiaceae</taxon>
        <taxon>Actinokineospora</taxon>
    </lineage>
</organism>
<evidence type="ECO:0000256" key="1">
    <source>
        <dbReference type="ARBA" id="ARBA00004496"/>
    </source>
</evidence>
<proteinExistence type="inferred from homology"/>
<dbReference type="InterPro" id="IPR025734">
    <property type="entry name" value="EspG"/>
</dbReference>
<sequence length="252" mass="27154">MLDRPVTLPVSALARTIRSNNLGELHITLAPTASWAPREAEQAADDQARAEIARLGLIDRRGRLDADLEASLTLLCKPRAEFYGWINEGDNTIGVLAAATGRDAILAARDGDTVHLAQAEPERLPDLLVAQTPQVAPARGQAITVALADLRPASIGRMTVGVGTRQGSAESRLAERIMETPTTGGGQLYTAVRDSMGRRLSVDHPLRYADTIHGRWLNLTVAGSEPRVIIAPADRRALVGRLHDLHVGLTRR</sequence>
<evidence type="ECO:0000313" key="5">
    <source>
        <dbReference type="EMBL" id="MBC6446788.1"/>
    </source>
</evidence>
<evidence type="ECO:0000256" key="3">
    <source>
        <dbReference type="ARBA" id="ARBA00022490"/>
    </source>
</evidence>
<dbReference type="Proteomes" id="UP000734823">
    <property type="component" value="Unassembled WGS sequence"/>
</dbReference>
<protein>
    <submittedName>
        <fullName evidence="5">ESX secretion-associated protein EspG</fullName>
    </submittedName>
</protein>
<keyword evidence="6" id="KW-1185">Reference proteome</keyword>